<reference evidence="3 4" key="1">
    <citation type="submission" date="2019-04" db="EMBL/GenBank/DDBJ databases">
        <authorList>
            <person name="Li M."/>
        </authorList>
    </citation>
    <scope>NUCLEOTIDE SEQUENCE [LARGE SCALE GENOMIC DNA]</scope>
    <source>
        <strain evidence="3 4">LAM1902</strain>
    </source>
</reference>
<dbReference type="AlphaFoldDB" id="A0A5R9QM47"/>
<name>A0A5R9QM47_9PSED</name>
<organism evidence="3 4">
    <name type="scientific">Pseudomonas nicosulfuronedens</name>
    <dbReference type="NCBI Taxonomy" id="2571105"/>
    <lineage>
        <taxon>Bacteria</taxon>
        <taxon>Pseudomonadati</taxon>
        <taxon>Pseudomonadota</taxon>
        <taxon>Gammaproteobacteria</taxon>
        <taxon>Pseudomonadales</taxon>
        <taxon>Pseudomonadaceae</taxon>
        <taxon>Pseudomonas</taxon>
    </lineage>
</organism>
<evidence type="ECO:0000313" key="4">
    <source>
        <dbReference type="Proteomes" id="UP000306635"/>
    </source>
</evidence>
<dbReference type="Proteomes" id="UP000306635">
    <property type="component" value="Unassembled WGS sequence"/>
</dbReference>
<proteinExistence type="predicted"/>
<dbReference type="PANTHER" id="PTHR43032:SF4">
    <property type="entry name" value="OXIDOREDUCTASE MOLYBDOPTERIN-BINDING DOMAIN-CONTAINING PROTEIN"/>
    <property type="match status" value="1"/>
</dbReference>
<evidence type="ECO:0000256" key="1">
    <source>
        <dbReference type="SAM" id="MobiDB-lite"/>
    </source>
</evidence>
<comment type="caution">
    <text evidence="3">The sequence shown here is derived from an EMBL/GenBank/DDBJ whole genome shotgun (WGS) entry which is preliminary data.</text>
</comment>
<dbReference type="Pfam" id="PF00174">
    <property type="entry name" value="Oxidored_molyb"/>
    <property type="match status" value="1"/>
</dbReference>
<gene>
    <name evidence="3" type="ORF">FAS41_29760</name>
</gene>
<keyword evidence="4" id="KW-1185">Reference proteome</keyword>
<dbReference type="RefSeq" id="WP_138526862.1">
    <property type="nucleotide sequence ID" value="NZ_JAOCBK010000029.1"/>
</dbReference>
<evidence type="ECO:0000313" key="3">
    <source>
        <dbReference type="EMBL" id="TLX69872.1"/>
    </source>
</evidence>
<dbReference type="InterPro" id="IPR036374">
    <property type="entry name" value="OxRdtase_Mopterin-bd_sf"/>
</dbReference>
<sequence length="227" mass="26271">MHDKAGRLKKARSPKGDPRYGERLPPGQVLTERFPILHEGEVPEYARETWRLRLSGALSGQNPGPQPLELSLDDLLALPQRELVCDIHCVTRWSKFDTAWRGVHLSDLFEHYGVQPAGQFVMAYADHDYETNLPLEDLLRPDSLLATHYAGEPLTPVHGWPLRLVIAGRYFWKSAKWLRELEFSTSDRHGFWERNGFHNEADPFREERFSGVALDIPEDEWERKAFD</sequence>
<dbReference type="EMBL" id="SWDV01000071">
    <property type="protein sequence ID" value="TLX69872.1"/>
    <property type="molecule type" value="Genomic_DNA"/>
</dbReference>
<dbReference type="SUPFAM" id="SSF56524">
    <property type="entry name" value="Oxidoreductase molybdopterin-binding domain"/>
    <property type="match status" value="1"/>
</dbReference>
<protein>
    <submittedName>
        <fullName evidence="3">Sulfite oxidase-like oxidoreductase</fullName>
    </submittedName>
</protein>
<dbReference type="PANTHER" id="PTHR43032">
    <property type="entry name" value="PROTEIN-METHIONINE-SULFOXIDE REDUCTASE"/>
    <property type="match status" value="1"/>
</dbReference>
<accession>A0A5R9QM47</accession>
<feature type="domain" description="Oxidoreductase molybdopterin-binding" evidence="2">
    <location>
        <begin position="40"/>
        <end position="192"/>
    </location>
</feature>
<feature type="region of interest" description="Disordered" evidence="1">
    <location>
        <begin position="1"/>
        <end position="26"/>
    </location>
</feature>
<evidence type="ECO:0000259" key="2">
    <source>
        <dbReference type="Pfam" id="PF00174"/>
    </source>
</evidence>
<dbReference type="OrthoDB" id="9778777at2"/>
<dbReference type="Gene3D" id="3.90.420.10">
    <property type="entry name" value="Oxidoreductase, molybdopterin-binding domain"/>
    <property type="match status" value="1"/>
</dbReference>
<dbReference type="InterPro" id="IPR000572">
    <property type="entry name" value="OxRdtase_Mopterin-bd_dom"/>
</dbReference>
<dbReference type="CDD" id="cd02109">
    <property type="entry name" value="arch_bact_SO_family_Moco"/>
    <property type="match status" value="1"/>
</dbReference>